<feature type="transmembrane region" description="Helical" evidence="5">
    <location>
        <begin position="196"/>
        <end position="218"/>
    </location>
</feature>
<comment type="subcellular location">
    <subcellularLocation>
        <location evidence="1">Membrane</location>
        <topology evidence="1">Multi-pass membrane protein</topology>
    </subcellularLocation>
</comment>
<evidence type="ECO:0000313" key="8">
    <source>
        <dbReference type="Proteomes" id="UP001158576"/>
    </source>
</evidence>
<evidence type="ECO:0000256" key="4">
    <source>
        <dbReference type="ARBA" id="ARBA00023136"/>
    </source>
</evidence>
<dbReference type="Gene3D" id="1.20.1250.20">
    <property type="entry name" value="MFS general substrate transporter like domains"/>
    <property type="match status" value="1"/>
</dbReference>
<accession>A0ABN7RMG9</accession>
<evidence type="ECO:0000313" key="6">
    <source>
        <dbReference type="EMBL" id="CAG5078736.1"/>
    </source>
</evidence>
<evidence type="ECO:0000256" key="1">
    <source>
        <dbReference type="ARBA" id="ARBA00004141"/>
    </source>
</evidence>
<feature type="transmembrane region" description="Helical" evidence="5">
    <location>
        <begin position="65"/>
        <end position="85"/>
    </location>
</feature>
<name>A0ABN7RMG9_OIKDI</name>
<dbReference type="PANTHER" id="PTHR10924:SF6">
    <property type="entry name" value="SOLUTE CARRIER FAMILY 49 MEMBER A3"/>
    <property type="match status" value="1"/>
</dbReference>
<gene>
    <name evidence="6" type="ORF">OKIOD_LOCUS629</name>
    <name evidence="7" type="ORF">OKIOD_LOCUS632</name>
</gene>
<evidence type="ECO:0000256" key="2">
    <source>
        <dbReference type="ARBA" id="ARBA00022692"/>
    </source>
</evidence>
<dbReference type="PANTHER" id="PTHR10924">
    <property type="entry name" value="MAJOR FACILITATOR SUPERFAMILY PROTEIN-RELATED"/>
    <property type="match status" value="1"/>
</dbReference>
<feature type="transmembrane region" description="Helical" evidence="5">
    <location>
        <begin position="133"/>
        <end position="151"/>
    </location>
</feature>
<dbReference type="EMBL" id="OU015568">
    <property type="protein sequence ID" value="CAG5078736.1"/>
    <property type="molecule type" value="Genomic_DNA"/>
</dbReference>
<protein>
    <submittedName>
        <fullName evidence="6">Oidioi.mRNA.OKI2018_I69.PAR.g9071.t1.cds</fullName>
    </submittedName>
    <submittedName>
        <fullName evidence="7">Oidioi.mRNA.OKI2018_I69.PAR.g9074.t1.cds</fullName>
    </submittedName>
</protein>
<keyword evidence="8" id="KW-1185">Reference proteome</keyword>
<dbReference type="InterPro" id="IPR049680">
    <property type="entry name" value="FLVCR1-2_SLC49-like"/>
</dbReference>
<organism evidence="7 8">
    <name type="scientific">Oikopleura dioica</name>
    <name type="common">Tunicate</name>
    <dbReference type="NCBI Taxonomy" id="34765"/>
    <lineage>
        <taxon>Eukaryota</taxon>
        <taxon>Metazoa</taxon>
        <taxon>Chordata</taxon>
        <taxon>Tunicata</taxon>
        <taxon>Appendicularia</taxon>
        <taxon>Copelata</taxon>
        <taxon>Oikopleuridae</taxon>
        <taxon>Oikopleura</taxon>
    </lineage>
</organism>
<feature type="transmembrane region" description="Helical" evidence="5">
    <location>
        <begin position="266"/>
        <end position="284"/>
    </location>
</feature>
<dbReference type="Pfam" id="PF07690">
    <property type="entry name" value="MFS_1"/>
    <property type="match status" value="1"/>
</dbReference>
<feature type="transmembrane region" description="Helical" evidence="5">
    <location>
        <begin position="25"/>
        <end position="45"/>
    </location>
</feature>
<proteinExistence type="predicted"/>
<sequence length="411" mass="44747">MSFSEEENEEESTDEKLSINPNYRWLALFTVMATSGGNAMGWLAFAPIPGPTTEYFGITTNQVDLFSVLFMLVGIPVGFVAIYCVDIIGLRKSIWIAAAFNLAGSVVRLSTLFHEELDQNGDFIAAPNWCYPVALVGTAIMAVSQAFILVIPTKMASQWFQADQRLLANSLSSLSNPLGMMIAAVTAPIIEYGREYIWILVCGAIGIGHFSTKLTLLVQFLCPGGYDNTFSSSICASAIIVTGIVFSAILSIFIDGKEYHSPAAKILLLVALGASIGFAFIMHTPEIEPWIGVVCGLYGLGGLSFFPLCCEMAAESTFPVGEATSTGFMMMLGQLLAAVMMFGSAAVPQGFEPDSSVCNPKEEGQDLSEFSFYLDIVILGLWFLFLFLYKCSYRRKHHYEELEDTSVTTSL</sequence>
<feature type="transmembrane region" description="Helical" evidence="5">
    <location>
        <begin position="290"/>
        <end position="314"/>
    </location>
</feature>
<dbReference type="Proteomes" id="UP001158576">
    <property type="component" value="Chromosome PAR"/>
</dbReference>
<evidence type="ECO:0000256" key="3">
    <source>
        <dbReference type="ARBA" id="ARBA00022989"/>
    </source>
</evidence>
<dbReference type="EMBL" id="OU015568">
    <property type="protein sequence ID" value="CAG5078748.1"/>
    <property type="molecule type" value="Genomic_DNA"/>
</dbReference>
<keyword evidence="2 5" id="KW-0812">Transmembrane</keyword>
<feature type="transmembrane region" description="Helical" evidence="5">
    <location>
        <begin position="370"/>
        <end position="389"/>
    </location>
</feature>
<evidence type="ECO:0000256" key="5">
    <source>
        <dbReference type="SAM" id="Phobius"/>
    </source>
</evidence>
<reference evidence="7 8" key="1">
    <citation type="submission" date="2021-04" db="EMBL/GenBank/DDBJ databases">
        <authorList>
            <person name="Bliznina A."/>
        </authorList>
    </citation>
    <scope>NUCLEOTIDE SEQUENCE [LARGE SCALE GENOMIC DNA]</scope>
</reference>
<keyword evidence="3 5" id="KW-1133">Transmembrane helix</keyword>
<feature type="transmembrane region" description="Helical" evidence="5">
    <location>
        <begin position="230"/>
        <end position="254"/>
    </location>
</feature>
<feature type="transmembrane region" description="Helical" evidence="5">
    <location>
        <begin position="94"/>
        <end position="113"/>
    </location>
</feature>
<feature type="transmembrane region" description="Helical" evidence="5">
    <location>
        <begin position="326"/>
        <end position="347"/>
    </location>
</feature>
<dbReference type="InterPro" id="IPR036259">
    <property type="entry name" value="MFS_trans_sf"/>
</dbReference>
<dbReference type="InterPro" id="IPR011701">
    <property type="entry name" value="MFS"/>
</dbReference>
<evidence type="ECO:0000313" key="7">
    <source>
        <dbReference type="EMBL" id="CAG5078748.1"/>
    </source>
</evidence>
<keyword evidence="4 5" id="KW-0472">Membrane</keyword>
<dbReference type="SUPFAM" id="SSF103473">
    <property type="entry name" value="MFS general substrate transporter"/>
    <property type="match status" value="1"/>
</dbReference>